<gene>
    <name evidence="1" type="ORF">EIMP119_6k030</name>
    <name evidence="2" type="ORF">EIMP294_1570</name>
</gene>
<sequence length="53" mass="6006">MAEITTISTPILKIDNQPELSLTLWSKSNAQYNTYIKAMGKRPDNIITDKKLP</sequence>
<dbReference type="AlphaFoldDB" id="A0A6C7H533"/>
<geneLocation type="plasmid" evidence="1">
    <name>pE119_6kIMP6</name>
</geneLocation>
<dbReference type="EMBL" id="AP022359">
    <property type="protein sequence ID" value="BBU78598.1"/>
    <property type="molecule type" value="Genomic_DNA"/>
</dbReference>
<protein>
    <submittedName>
        <fullName evidence="1">Uncharacterized protein</fullName>
    </submittedName>
</protein>
<accession>A0A6C7H533</accession>
<proteinExistence type="predicted"/>
<reference evidence="1" key="1">
    <citation type="submission" date="2020-01" db="EMBL/GenBank/DDBJ databases">
        <title>Dynamics of blaIMP-6 dissemination in carbapenem resistant Enterobacteriacea isolated from regional surveillance in Osaka, Japan.</title>
        <authorList>
            <person name="Abe R."/>
            <person name="Akeda Y."/>
            <person name="Sugawara Y."/>
            <person name="Yamamoto N."/>
            <person name="Tomono K."/>
            <person name="Takeuchi D."/>
            <person name="Kawahara R."/>
            <person name="Hamada S."/>
        </authorList>
    </citation>
    <scope>NUCLEOTIDE SEQUENCE</scope>
    <source>
        <strain evidence="1">E119</strain>
        <strain evidence="2">E294</strain>
        <plasmid evidence="1">pE119_6kIMP6</plasmid>
        <plasmid evidence="2">pE294_IMP6</plasmid>
    </source>
</reference>
<evidence type="ECO:0000313" key="1">
    <source>
        <dbReference type="EMBL" id="BBU78162.1"/>
    </source>
</evidence>
<keyword evidence="1" id="KW-0614">Plasmid</keyword>
<geneLocation type="plasmid" evidence="2">
    <name>pE294_IMP6</name>
</geneLocation>
<evidence type="ECO:0000313" key="2">
    <source>
        <dbReference type="EMBL" id="BBU78598.1"/>
    </source>
</evidence>
<name>A0A6C7H533_ECOLX</name>
<dbReference type="EMBL" id="AP022357">
    <property type="protein sequence ID" value="BBU78162.1"/>
    <property type="molecule type" value="Genomic_DNA"/>
</dbReference>
<organism evidence="1">
    <name type="scientific">Escherichia coli</name>
    <dbReference type="NCBI Taxonomy" id="562"/>
    <lineage>
        <taxon>Bacteria</taxon>
        <taxon>Pseudomonadati</taxon>
        <taxon>Pseudomonadota</taxon>
        <taxon>Gammaproteobacteria</taxon>
        <taxon>Enterobacterales</taxon>
        <taxon>Enterobacteriaceae</taxon>
        <taxon>Escherichia</taxon>
    </lineage>
</organism>